<dbReference type="Proteomes" id="UP000242561">
    <property type="component" value="Chromosome"/>
</dbReference>
<feature type="domain" description="Nudix hydrolase" evidence="10">
    <location>
        <begin position="165"/>
        <end position="290"/>
    </location>
</feature>
<dbReference type="InterPro" id="IPR015797">
    <property type="entry name" value="NUDIX_hydrolase-like_dom_sf"/>
</dbReference>
<dbReference type="Gene3D" id="3.90.79.10">
    <property type="entry name" value="Nucleoside Triphosphate Pyrophosphohydrolase"/>
    <property type="match status" value="1"/>
</dbReference>
<reference evidence="11 12" key="1">
    <citation type="submission" date="2016-11" db="EMBL/GenBank/DDBJ databases">
        <title>Sphingorhabdus sp. LPB0140, isolated from marine environment.</title>
        <authorList>
            <person name="Kim E."/>
            <person name="Yi H."/>
        </authorList>
    </citation>
    <scope>NUCLEOTIDE SEQUENCE [LARGE SCALE GENOMIC DNA]</scope>
    <source>
        <strain evidence="11 12">LPB0140</strain>
    </source>
</reference>
<evidence type="ECO:0000256" key="6">
    <source>
        <dbReference type="ARBA" id="ARBA00022801"/>
    </source>
</evidence>
<proteinExistence type="inferred from homology"/>
<name>A0A1L3JAX0_9SPHN</name>
<dbReference type="PANTHER" id="PTHR42904:SF6">
    <property type="entry name" value="NAD-CAPPED RNA HYDROLASE NUDT12"/>
    <property type="match status" value="1"/>
</dbReference>
<dbReference type="InterPro" id="IPR049734">
    <property type="entry name" value="NudC-like_C"/>
</dbReference>
<dbReference type="STRING" id="1913578.LPB140_05085"/>
<dbReference type="RefSeq" id="WP_072558931.1">
    <property type="nucleotide sequence ID" value="NZ_CP018154.1"/>
</dbReference>
<keyword evidence="8" id="KW-0520">NAD</keyword>
<dbReference type="SUPFAM" id="SSF55811">
    <property type="entry name" value="Nudix"/>
    <property type="match status" value="1"/>
</dbReference>
<organism evidence="11 12">
    <name type="scientific">Sphingorhabdus lutea</name>
    <dbReference type="NCBI Taxonomy" id="1913578"/>
    <lineage>
        <taxon>Bacteria</taxon>
        <taxon>Pseudomonadati</taxon>
        <taxon>Pseudomonadota</taxon>
        <taxon>Alphaproteobacteria</taxon>
        <taxon>Sphingomonadales</taxon>
        <taxon>Sphingomonadaceae</taxon>
        <taxon>Sphingorhabdus</taxon>
    </lineage>
</organism>
<evidence type="ECO:0000256" key="4">
    <source>
        <dbReference type="ARBA" id="ARBA00012381"/>
    </source>
</evidence>
<dbReference type="GO" id="GO:0005829">
    <property type="term" value="C:cytosol"/>
    <property type="evidence" value="ECO:0007669"/>
    <property type="project" value="TreeGrafter"/>
</dbReference>
<evidence type="ECO:0000313" key="11">
    <source>
        <dbReference type="EMBL" id="APG62280.1"/>
    </source>
</evidence>
<evidence type="ECO:0000256" key="3">
    <source>
        <dbReference type="ARBA" id="ARBA00009595"/>
    </source>
</evidence>
<comment type="cofactor">
    <cofactor evidence="2">
        <name>Zn(2+)</name>
        <dbReference type="ChEBI" id="CHEBI:29105"/>
    </cofactor>
</comment>
<dbReference type="PANTHER" id="PTHR42904">
    <property type="entry name" value="NUDIX HYDROLASE, NUDC SUBFAMILY"/>
    <property type="match status" value="1"/>
</dbReference>
<protein>
    <recommendedName>
        <fullName evidence="4">NAD(+) diphosphatase</fullName>
        <ecNumber evidence="4">3.6.1.22</ecNumber>
    </recommendedName>
</protein>
<comment type="similarity">
    <text evidence="3">Belongs to the Nudix hydrolase family. NudC subfamily.</text>
</comment>
<evidence type="ECO:0000256" key="9">
    <source>
        <dbReference type="ARBA" id="ARBA00023679"/>
    </source>
</evidence>
<comment type="catalytic activity">
    <reaction evidence="9">
        <text>a 5'-end NAD(+)-phospho-ribonucleoside in mRNA + H2O = a 5'-end phospho-adenosine-phospho-ribonucleoside in mRNA + beta-nicotinamide D-ribonucleotide + 2 H(+)</text>
        <dbReference type="Rhea" id="RHEA:60876"/>
        <dbReference type="Rhea" id="RHEA-COMP:15698"/>
        <dbReference type="Rhea" id="RHEA-COMP:15719"/>
        <dbReference type="ChEBI" id="CHEBI:14649"/>
        <dbReference type="ChEBI" id="CHEBI:15377"/>
        <dbReference type="ChEBI" id="CHEBI:15378"/>
        <dbReference type="ChEBI" id="CHEBI:144029"/>
        <dbReference type="ChEBI" id="CHEBI:144051"/>
    </reaction>
    <physiologicalReaction direction="left-to-right" evidence="9">
        <dbReference type="Rhea" id="RHEA:60877"/>
    </physiologicalReaction>
</comment>
<keyword evidence="7" id="KW-0460">Magnesium</keyword>
<dbReference type="KEGG" id="sphl:LPB140_05085"/>
<dbReference type="GO" id="GO:0035529">
    <property type="term" value="F:NADH pyrophosphatase activity"/>
    <property type="evidence" value="ECO:0007669"/>
    <property type="project" value="TreeGrafter"/>
</dbReference>
<dbReference type="EMBL" id="CP018154">
    <property type="protein sequence ID" value="APG62280.1"/>
    <property type="molecule type" value="Genomic_DNA"/>
</dbReference>
<evidence type="ECO:0000256" key="7">
    <source>
        <dbReference type="ARBA" id="ARBA00022842"/>
    </source>
</evidence>
<sequence length="306" mass="33743">MTEIISLNANWPKELPLPGFTGEIFDRADQIRVSEEKLRVAMMRPNARLLKMQGLDPVIGDDGALSWTSFAYLPDNAVPLFLGLDGDVPLFAAIEKVEAAPYPNPRLWQVIAHLSAKDAAIYASTRSVIDWHNRHQFCAVCGGQSHVIKCGWARKCGGCGAEHFPRVDPVTIMLAEHDGHILLGRQPRFPPKRYSALAGFVEPGESLEGAVAREMFEEAGVRLHSIQYVASQPWPFPSSLMMGFIGQADSREIVLDVEELEDAIWVSEAEVRAAMNGDENAPFIAPPPLAIAHSLLSYWLHIRGKG</sequence>
<evidence type="ECO:0000259" key="10">
    <source>
        <dbReference type="PROSITE" id="PS51462"/>
    </source>
</evidence>
<evidence type="ECO:0000256" key="1">
    <source>
        <dbReference type="ARBA" id="ARBA00001946"/>
    </source>
</evidence>
<dbReference type="InterPro" id="IPR015376">
    <property type="entry name" value="Znr_NADH_PPase"/>
</dbReference>
<dbReference type="GO" id="GO:0019677">
    <property type="term" value="P:NAD+ catabolic process"/>
    <property type="evidence" value="ECO:0007669"/>
    <property type="project" value="TreeGrafter"/>
</dbReference>
<dbReference type="GO" id="GO:0006742">
    <property type="term" value="P:NADP+ catabolic process"/>
    <property type="evidence" value="ECO:0007669"/>
    <property type="project" value="TreeGrafter"/>
</dbReference>
<comment type="cofactor">
    <cofactor evidence="1">
        <name>Mg(2+)</name>
        <dbReference type="ChEBI" id="CHEBI:18420"/>
    </cofactor>
</comment>
<evidence type="ECO:0000256" key="2">
    <source>
        <dbReference type="ARBA" id="ARBA00001947"/>
    </source>
</evidence>
<evidence type="ECO:0000256" key="8">
    <source>
        <dbReference type="ARBA" id="ARBA00023027"/>
    </source>
</evidence>
<dbReference type="InterPro" id="IPR050241">
    <property type="entry name" value="NAD-cap_RNA_hydrolase_NudC"/>
</dbReference>
<dbReference type="PROSITE" id="PS00893">
    <property type="entry name" value="NUDIX_BOX"/>
    <property type="match status" value="1"/>
</dbReference>
<dbReference type="Pfam" id="PF09297">
    <property type="entry name" value="Zn_ribbon_NUD"/>
    <property type="match status" value="1"/>
</dbReference>
<evidence type="ECO:0000313" key="12">
    <source>
        <dbReference type="Proteomes" id="UP000242561"/>
    </source>
</evidence>
<dbReference type="CDD" id="cd03429">
    <property type="entry name" value="NUDIX_NADH_pyrophosphatase_Nudt13"/>
    <property type="match status" value="1"/>
</dbReference>
<dbReference type="InterPro" id="IPR020084">
    <property type="entry name" value="NUDIX_hydrolase_CS"/>
</dbReference>
<dbReference type="GO" id="GO:0046872">
    <property type="term" value="F:metal ion binding"/>
    <property type="evidence" value="ECO:0007669"/>
    <property type="project" value="UniProtKB-KW"/>
</dbReference>
<dbReference type="Pfam" id="PF00293">
    <property type="entry name" value="NUDIX"/>
    <property type="match status" value="1"/>
</dbReference>
<dbReference type="OrthoDB" id="9791656at2"/>
<dbReference type="PROSITE" id="PS51462">
    <property type="entry name" value="NUDIX"/>
    <property type="match status" value="1"/>
</dbReference>
<dbReference type="NCBIfam" id="NF001299">
    <property type="entry name" value="PRK00241.1"/>
    <property type="match status" value="1"/>
</dbReference>
<accession>A0A1L3JAX0</accession>
<dbReference type="EC" id="3.6.1.22" evidence="4"/>
<keyword evidence="6" id="KW-0378">Hydrolase</keyword>
<gene>
    <name evidence="11" type="ORF">LPB140_05085</name>
</gene>
<dbReference type="Gene3D" id="3.90.79.20">
    <property type="match status" value="1"/>
</dbReference>
<keyword evidence="5" id="KW-0479">Metal-binding</keyword>
<dbReference type="InterPro" id="IPR000086">
    <property type="entry name" value="NUDIX_hydrolase_dom"/>
</dbReference>
<keyword evidence="12" id="KW-1185">Reference proteome</keyword>
<dbReference type="AlphaFoldDB" id="A0A1L3JAX0"/>
<evidence type="ECO:0000256" key="5">
    <source>
        <dbReference type="ARBA" id="ARBA00022723"/>
    </source>
</evidence>